<dbReference type="Proteomes" id="UP000190409">
    <property type="component" value="Unassembled WGS sequence"/>
</dbReference>
<protein>
    <submittedName>
        <fullName evidence="1">Uncharacterized protein</fullName>
    </submittedName>
</protein>
<accession>A0A1S8KLJ5</accession>
<dbReference type="EMBL" id="MUYF01000003">
    <property type="protein sequence ID" value="OOL80618.1"/>
    <property type="molecule type" value="Genomic_DNA"/>
</dbReference>
<dbReference type="KEGG" id="dpm:FNV33_03455"/>
<dbReference type="AlphaFoldDB" id="A0A1S8KLJ5"/>
<sequence>MTKTDKELAVEVAIALIKANPRDKIINDDGKEIALPSLDISSASNIIRHIYDTLQTLEDEDRPPARKL</sequence>
<evidence type="ECO:0000313" key="1">
    <source>
        <dbReference type="EMBL" id="OOL80618.1"/>
    </source>
</evidence>
<reference evidence="1 3" key="1">
    <citation type="submission" date="2017-01" db="EMBL/GenBank/DDBJ databases">
        <title>Complete Genome Sequence of Dolosigranulum pigrum isolated from a Patient with interstitial lung disease.</title>
        <authorList>
            <person name="Mukhopadhyay R."/>
            <person name="Joaquin J."/>
            <person name="Hogue R."/>
            <person name="Fitzgerald S."/>
            <person name="Jospin G."/>
            <person name="Eisen J.A."/>
            <person name="Chaturvedi V."/>
        </authorList>
    </citation>
    <scope>NUCLEOTIDE SEQUENCE [LARGE SCALE GENOMIC DNA]</scope>
    <source>
        <strain evidence="1 3">15S00348</strain>
    </source>
</reference>
<dbReference type="OrthoDB" id="9903200at2"/>
<evidence type="ECO:0000313" key="2">
    <source>
        <dbReference type="EMBL" id="QDO91152.1"/>
    </source>
</evidence>
<organism evidence="1 3">
    <name type="scientific">Dolosigranulum pigrum</name>
    <dbReference type="NCBI Taxonomy" id="29394"/>
    <lineage>
        <taxon>Bacteria</taxon>
        <taxon>Bacillati</taxon>
        <taxon>Bacillota</taxon>
        <taxon>Bacilli</taxon>
        <taxon>Lactobacillales</taxon>
        <taxon>Carnobacteriaceae</taxon>
        <taxon>Dolosigranulum</taxon>
    </lineage>
</organism>
<dbReference type="EMBL" id="CP041626">
    <property type="protein sequence ID" value="QDO91152.1"/>
    <property type="molecule type" value="Genomic_DNA"/>
</dbReference>
<dbReference type="Proteomes" id="UP000315953">
    <property type="component" value="Chromosome"/>
</dbReference>
<evidence type="ECO:0000313" key="3">
    <source>
        <dbReference type="Proteomes" id="UP000190409"/>
    </source>
</evidence>
<dbReference type="RefSeq" id="WP_004636622.1">
    <property type="nucleotide sequence ID" value="NZ_CAJHJL010000001.1"/>
</dbReference>
<evidence type="ECO:0000313" key="4">
    <source>
        <dbReference type="Proteomes" id="UP000315953"/>
    </source>
</evidence>
<dbReference type="GeneID" id="42694801"/>
<name>A0A1S8KLJ5_9LACT</name>
<proteinExistence type="predicted"/>
<reference evidence="2 4" key="2">
    <citation type="submission" date="2019-07" db="EMBL/GenBank/DDBJ databases">
        <title>Genome assembly of a nasal isolate of Dolosigranulum pigrum from a chronic sinusitis patient.</title>
        <authorList>
            <person name="Baig S."/>
            <person name="Overballe-Petersen S."/>
            <person name="Kaspar U."/>
            <person name="Rendboe A."/>
            <person name="de Man T."/>
            <person name="Liu C."/>
            <person name="Price L.B."/>
            <person name="Stegger M."/>
            <person name="Becker K."/>
            <person name="Skytt Andersen P."/>
        </authorList>
    </citation>
    <scope>NUCLEOTIDE SEQUENCE [LARGE SCALE GENOMIC DNA]</scope>
    <source>
        <strain evidence="2 4">83VPs-KB5</strain>
    </source>
</reference>
<gene>
    <name evidence="1" type="ORF">BWX42_01395</name>
    <name evidence="2" type="ORF">FNV33_03455</name>
</gene>